<evidence type="ECO:0000313" key="1">
    <source>
        <dbReference type="EMBL" id="RZB42941.1"/>
    </source>
</evidence>
<name>A0A445F267_GLYSO</name>
<accession>A0A445F267</accession>
<dbReference type="CDD" id="cd04481">
    <property type="entry name" value="RPA1_DBD_B_like"/>
    <property type="match status" value="1"/>
</dbReference>
<dbReference type="SUPFAM" id="SSF50249">
    <property type="entry name" value="Nucleic acid-binding proteins"/>
    <property type="match status" value="1"/>
</dbReference>
<comment type="caution">
    <text evidence="1">The sequence shown here is derived from an EMBL/GenBank/DDBJ whole genome shotgun (WGS) entry which is preliminary data.</text>
</comment>
<reference evidence="1 2" key="1">
    <citation type="submission" date="2018-09" db="EMBL/GenBank/DDBJ databases">
        <title>A high-quality reference genome of wild soybean provides a powerful tool to mine soybean genomes.</title>
        <authorList>
            <person name="Xie M."/>
            <person name="Chung C.Y.L."/>
            <person name="Li M.-W."/>
            <person name="Wong F.-L."/>
            <person name="Chan T.-F."/>
            <person name="Lam H.-M."/>
        </authorList>
    </citation>
    <scope>NUCLEOTIDE SEQUENCE [LARGE SCALE GENOMIC DNA]</scope>
    <source>
        <strain evidence="2">cv. W05</strain>
        <tissue evidence="1">Hypocotyl of etiolated seedlings</tissue>
    </source>
</reference>
<dbReference type="Gene3D" id="2.40.50.140">
    <property type="entry name" value="Nucleic acid-binding proteins"/>
    <property type="match status" value="1"/>
</dbReference>
<proteinExistence type="predicted"/>
<dbReference type="AlphaFoldDB" id="A0A445F267"/>
<evidence type="ECO:0000313" key="2">
    <source>
        <dbReference type="Proteomes" id="UP000289340"/>
    </source>
</evidence>
<protein>
    <submittedName>
        <fullName evidence="1">Uncharacterized protein</fullName>
    </submittedName>
</protein>
<dbReference type="Proteomes" id="UP000289340">
    <property type="component" value="Chromosome 20"/>
</dbReference>
<sequence length="164" mass="18997">MTIRLRDNSNSDIIMTVWKDYAIQLHDAINKNHMLKEPLIVMLSLGKIKDVTDKYPLSVQNIKYGSRLYVNTDITEIQEFCDRLATRSRYFHPVLMKYKTWAVRFKYRSQLRQSYVLDVSEEPHHIQTLTTTFGLKGEASIGKEGVVEPESSPSSYHPTVGILF</sequence>
<gene>
    <name evidence="1" type="ORF">D0Y65_053514</name>
</gene>
<dbReference type="EMBL" id="QZWG01000020">
    <property type="protein sequence ID" value="RZB42941.1"/>
    <property type="molecule type" value="Genomic_DNA"/>
</dbReference>
<dbReference type="InterPro" id="IPR012340">
    <property type="entry name" value="NA-bd_OB-fold"/>
</dbReference>
<keyword evidence="2" id="KW-1185">Reference proteome</keyword>
<organism evidence="1 2">
    <name type="scientific">Glycine soja</name>
    <name type="common">Wild soybean</name>
    <dbReference type="NCBI Taxonomy" id="3848"/>
    <lineage>
        <taxon>Eukaryota</taxon>
        <taxon>Viridiplantae</taxon>
        <taxon>Streptophyta</taxon>
        <taxon>Embryophyta</taxon>
        <taxon>Tracheophyta</taxon>
        <taxon>Spermatophyta</taxon>
        <taxon>Magnoliopsida</taxon>
        <taxon>eudicotyledons</taxon>
        <taxon>Gunneridae</taxon>
        <taxon>Pentapetalae</taxon>
        <taxon>rosids</taxon>
        <taxon>fabids</taxon>
        <taxon>Fabales</taxon>
        <taxon>Fabaceae</taxon>
        <taxon>Papilionoideae</taxon>
        <taxon>50 kb inversion clade</taxon>
        <taxon>NPAAA clade</taxon>
        <taxon>indigoferoid/millettioid clade</taxon>
        <taxon>Phaseoleae</taxon>
        <taxon>Glycine</taxon>
        <taxon>Glycine subgen. Soja</taxon>
    </lineage>
</organism>